<dbReference type="Proteomes" id="UP000177171">
    <property type="component" value="Unassembled WGS sequence"/>
</dbReference>
<organism evidence="1 2">
    <name type="scientific">Candidatus Sungbacteria bacterium RIFCSPLOWO2_12_FULL_41_11</name>
    <dbReference type="NCBI Taxonomy" id="1802286"/>
    <lineage>
        <taxon>Bacteria</taxon>
        <taxon>Candidatus Sungiibacteriota</taxon>
    </lineage>
</organism>
<evidence type="ECO:0000313" key="1">
    <source>
        <dbReference type="EMBL" id="OHA12765.1"/>
    </source>
</evidence>
<sequence>MAALLSLKYLIPLTQGRIILTPLKFRLDHIKDVCWPLFMLEGLTEKETISAFAVKAKNKPKNVITMRKKFFIGYFPKDIKIYYVIL</sequence>
<name>A0A1G2LMC4_9BACT</name>
<reference evidence="1 2" key="1">
    <citation type="journal article" date="2016" name="Nat. Commun.">
        <title>Thousands of microbial genomes shed light on interconnected biogeochemical processes in an aquifer system.</title>
        <authorList>
            <person name="Anantharaman K."/>
            <person name="Brown C.T."/>
            <person name="Hug L.A."/>
            <person name="Sharon I."/>
            <person name="Castelle C.J."/>
            <person name="Probst A.J."/>
            <person name="Thomas B.C."/>
            <person name="Singh A."/>
            <person name="Wilkins M.J."/>
            <person name="Karaoz U."/>
            <person name="Brodie E.L."/>
            <person name="Williams K.H."/>
            <person name="Hubbard S.S."/>
            <person name="Banfield J.F."/>
        </authorList>
    </citation>
    <scope>NUCLEOTIDE SEQUENCE [LARGE SCALE GENOMIC DNA]</scope>
</reference>
<gene>
    <name evidence="1" type="ORF">A3G49_00370</name>
</gene>
<accession>A0A1G2LMC4</accession>
<dbReference type="EMBL" id="MHQY01000041">
    <property type="protein sequence ID" value="OHA12765.1"/>
    <property type="molecule type" value="Genomic_DNA"/>
</dbReference>
<comment type="caution">
    <text evidence="1">The sequence shown here is derived from an EMBL/GenBank/DDBJ whole genome shotgun (WGS) entry which is preliminary data.</text>
</comment>
<dbReference type="AlphaFoldDB" id="A0A1G2LMC4"/>
<proteinExistence type="predicted"/>
<evidence type="ECO:0000313" key="2">
    <source>
        <dbReference type="Proteomes" id="UP000177171"/>
    </source>
</evidence>
<protein>
    <submittedName>
        <fullName evidence="1">Uncharacterized protein</fullName>
    </submittedName>
</protein>